<proteinExistence type="predicted"/>
<protein>
    <submittedName>
        <fullName evidence="1">Uncharacterized protein</fullName>
    </submittedName>
</protein>
<comment type="caution">
    <text evidence="1">The sequence shown here is derived from an EMBL/GenBank/DDBJ whole genome shotgun (WGS) entry which is preliminary data.</text>
</comment>
<dbReference type="EMBL" id="STFF01000005">
    <property type="protein sequence ID" value="THU37187.1"/>
    <property type="molecule type" value="Genomic_DNA"/>
</dbReference>
<evidence type="ECO:0000313" key="2">
    <source>
        <dbReference type="Proteomes" id="UP000306918"/>
    </source>
</evidence>
<gene>
    <name evidence="1" type="ORF">FAM09_19750</name>
</gene>
<reference evidence="1 2" key="1">
    <citation type="submission" date="2019-04" db="EMBL/GenBank/DDBJ databases">
        <title>Niastella caeni sp. nov., isolated from activated sludge.</title>
        <authorList>
            <person name="Sheng M."/>
        </authorList>
    </citation>
    <scope>NUCLEOTIDE SEQUENCE [LARGE SCALE GENOMIC DNA]</scope>
    <source>
        <strain evidence="1 2">HX-2-15</strain>
    </source>
</reference>
<sequence length="156" mass="17493">MTTIEKKSLRVGKYVDTNHVDSLIRTYKQERWQHNSERMGREDSLSLYYSIEELEEFLKRSKEAGANIVSIHFGVYPESFTERPGYAGKQTTVLVATDRQETELGVTHKSIYVETNKGKQVLAYNVGQWPPGSGAGSDDGFGITIVDQGDKGMIVV</sequence>
<keyword evidence="2" id="KW-1185">Reference proteome</keyword>
<name>A0A4S8HP96_9BACT</name>
<dbReference type="Proteomes" id="UP000306918">
    <property type="component" value="Unassembled WGS sequence"/>
</dbReference>
<dbReference type="RefSeq" id="WP_136578860.1">
    <property type="nucleotide sequence ID" value="NZ_STFF01000005.1"/>
</dbReference>
<dbReference type="OrthoDB" id="662966at2"/>
<accession>A0A4S8HP96</accession>
<organism evidence="1 2">
    <name type="scientific">Niastella caeni</name>
    <dbReference type="NCBI Taxonomy" id="2569763"/>
    <lineage>
        <taxon>Bacteria</taxon>
        <taxon>Pseudomonadati</taxon>
        <taxon>Bacteroidota</taxon>
        <taxon>Chitinophagia</taxon>
        <taxon>Chitinophagales</taxon>
        <taxon>Chitinophagaceae</taxon>
        <taxon>Niastella</taxon>
    </lineage>
</organism>
<evidence type="ECO:0000313" key="1">
    <source>
        <dbReference type="EMBL" id="THU37187.1"/>
    </source>
</evidence>
<dbReference type="AlphaFoldDB" id="A0A4S8HP96"/>